<protein>
    <submittedName>
        <fullName evidence="1">Uncharacterized protein</fullName>
    </submittedName>
</protein>
<dbReference type="AlphaFoldDB" id="A0A6G0R9F9"/>
<gene>
    <name evidence="1" type="ORF">PF008_g17442</name>
</gene>
<evidence type="ECO:0000313" key="2">
    <source>
        <dbReference type="Proteomes" id="UP000486351"/>
    </source>
</evidence>
<dbReference type="Proteomes" id="UP000486351">
    <property type="component" value="Unassembled WGS sequence"/>
</dbReference>
<evidence type="ECO:0000313" key="1">
    <source>
        <dbReference type="EMBL" id="KAE9323135.1"/>
    </source>
</evidence>
<sequence length="40" mass="4358">MPKSGVICTFPECNMALTTPKFMQDITRHLKGGALRGLPP</sequence>
<name>A0A6G0R9F9_9STRA</name>
<accession>A0A6G0R9F9</accession>
<reference evidence="1 2" key="1">
    <citation type="submission" date="2018-09" db="EMBL/GenBank/DDBJ databases">
        <title>Genomic investigation of the strawberry pathogen Phytophthora fragariae indicates pathogenicity is determined by transcriptional variation in three key races.</title>
        <authorList>
            <person name="Adams T.M."/>
            <person name="Armitage A.D."/>
            <person name="Sobczyk M.K."/>
            <person name="Bates H.J."/>
            <person name="Dunwell J.M."/>
            <person name="Nellist C.F."/>
            <person name="Harrison R.J."/>
        </authorList>
    </citation>
    <scope>NUCLEOTIDE SEQUENCE [LARGE SCALE GENOMIC DNA]</scope>
    <source>
        <strain evidence="1 2">NOV-77</strain>
    </source>
</reference>
<comment type="caution">
    <text evidence="1">The sequence shown here is derived from an EMBL/GenBank/DDBJ whole genome shotgun (WGS) entry which is preliminary data.</text>
</comment>
<dbReference type="EMBL" id="QXFY01001255">
    <property type="protein sequence ID" value="KAE9323135.1"/>
    <property type="molecule type" value="Genomic_DNA"/>
</dbReference>
<organism evidence="1 2">
    <name type="scientific">Phytophthora fragariae</name>
    <dbReference type="NCBI Taxonomy" id="53985"/>
    <lineage>
        <taxon>Eukaryota</taxon>
        <taxon>Sar</taxon>
        <taxon>Stramenopiles</taxon>
        <taxon>Oomycota</taxon>
        <taxon>Peronosporomycetes</taxon>
        <taxon>Peronosporales</taxon>
        <taxon>Peronosporaceae</taxon>
        <taxon>Phytophthora</taxon>
    </lineage>
</organism>
<proteinExistence type="predicted"/>